<evidence type="ECO:0000313" key="2">
    <source>
        <dbReference type="EMBL" id="GAH73720.1"/>
    </source>
</evidence>
<organism evidence="2">
    <name type="scientific">marine sediment metagenome</name>
    <dbReference type="NCBI Taxonomy" id="412755"/>
    <lineage>
        <taxon>unclassified sequences</taxon>
        <taxon>metagenomes</taxon>
        <taxon>ecological metagenomes</taxon>
    </lineage>
</organism>
<dbReference type="SUPFAM" id="SSF51735">
    <property type="entry name" value="NAD(P)-binding Rossmann-fold domains"/>
    <property type="match status" value="1"/>
</dbReference>
<protein>
    <recommendedName>
        <fullName evidence="1">Saccharopine dehydrogenase NADP binding domain-containing protein</fullName>
    </recommendedName>
</protein>
<feature type="non-terminal residue" evidence="2">
    <location>
        <position position="233"/>
    </location>
</feature>
<proteinExistence type="predicted"/>
<comment type="caution">
    <text evidence="2">The sequence shown here is derived from an EMBL/GenBank/DDBJ whole genome shotgun (WGS) entry which is preliminary data.</text>
</comment>
<evidence type="ECO:0000259" key="1">
    <source>
        <dbReference type="Pfam" id="PF03435"/>
    </source>
</evidence>
<dbReference type="Pfam" id="PF03435">
    <property type="entry name" value="Sacchrp_dh_NADP"/>
    <property type="match status" value="1"/>
</dbReference>
<reference evidence="2" key="1">
    <citation type="journal article" date="2014" name="Front. Microbiol.">
        <title>High frequency of phylogenetically diverse reductive dehalogenase-homologous genes in deep subseafloor sedimentary metagenomes.</title>
        <authorList>
            <person name="Kawai M."/>
            <person name="Futagami T."/>
            <person name="Toyoda A."/>
            <person name="Takaki Y."/>
            <person name="Nishi S."/>
            <person name="Hori S."/>
            <person name="Arai W."/>
            <person name="Tsubouchi T."/>
            <person name="Morono Y."/>
            <person name="Uchiyama I."/>
            <person name="Ito T."/>
            <person name="Fujiyama A."/>
            <person name="Inagaki F."/>
            <person name="Takami H."/>
        </authorList>
    </citation>
    <scope>NUCLEOTIDE SEQUENCE</scope>
    <source>
        <strain evidence="2">Expedition CK06-06</strain>
    </source>
</reference>
<dbReference type="InterPro" id="IPR036291">
    <property type="entry name" value="NAD(P)-bd_dom_sf"/>
</dbReference>
<gene>
    <name evidence="2" type="ORF">S03H2_53404</name>
</gene>
<sequence length="233" mass="25239">MGSSTARELIKYEEVTHITLADIEVDLAKAHESVRSSKKVSTLVLDVADFETLVTTLKGNDVVINDSAPYSKLGVSTVKAAIEAGVNYIDICDDCRVTQKMFELDESAKKANVSICTGFGGSPGITNVLAKYGADKLDEVDEIRVYWAVALSDPFGATGRTQALGQFMGNVIQYIDGKWVEVPSGSGSEEVMFLEPVGKSEVYYALHSEAVTLPRFIPMVKTVIEKGGFLPSW</sequence>
<dbReference type="PANTHER" id="PTHR43796">
    <property type="entry name" value="CARBOXYNORSPERMIDINE SYNTHASE"/>
    <property type="match status" value="1"/>
</dbReference>
<dbReference type="PANTHER" id="PTHR43796:SF2">
    <property type="entry name" value="CARBOXYNORSPERMIDINE SYNTHASE"/>
    <property type="match status" value="1"/>
</dbReference>
<dbReference type="EMBL" id="BARU01033991">
    <property type="protein sequence ID" value="GAH73720.1"/>
    <property type="molecule type" value="Genomic_DNA"/>
</dbReference>
<dbReference type="InterPro" id="IPR005097">
    <property type="entry name" value="Sacchrp_dh_NADP-bd"/>
</dbReference>
<name>X1IWT8_9ZZZZ</name>
<accession>X1IWT8</accession>
<dbReference type="Gene3D" id="3.40.50.720">
    <property type="entry name" value="NAD(P)-binding Rossmann-like Domain"/>
    <property type="match status" value="1"/>
</dbReference>
<dbReference type="Gene3D" id="3.30.360.10">
    <property type="entry name" value="Dihydrodipicolinate Reductase, domain 2"/>
    <property type="match status" value="1"/>
</dbReference>
<feature type="domain" description="Saccharopine dehydrogenase NADP binding" evidence="1">
    <location>
        <begin position="1"/>
        <end position="115"/>
    </location>
</feature>
<dbReference type="AlphaFoldDB" id="X1IWT8"/>